<organism evidence="2 3">
    <name type="scientific">Acropora cervicornis</name>
    <name type="common">Staghorn coral</name>
    <dbReference type="NCBI Taxonomy" id="6130"/>
    <lineage>
        <taxon>Eukaryota</taxon>
        <taxon>Metazoa</taxon>
        <taxon>Cnidaria</taxon>
        <taxon>Anthozoa</taxon>
        <taxon>Hexacorallia</taxon>
        <taxon>Scleractinia</taxon>
        <taxon>Astrocoeniina</taxon>
        <taxon>Acroporidae</taxon>
        <taxon>Acropora</taxon>
    </lineage>
</organism>
<dbReference type="EMBL" id="JARQWQ010000119">
    <property type="protein sequence ID" value="KAK2549890.1"/>
    <property type="molecule type" value="Genomic_DNA"/>
</dbReference>
<protein>
    <recommendedName>
        <fullName evidence="1">P2X purinoreceptor 7 intracellular domain-containing protein</fullName>
    </recommendedName>
</protein>
<dbReference type="Proteomes" id="UP001249851">
    <property type="component" value="Unassembled WGS sequence"/>
</dbReference>
<proteinExistence type="predicted"/>
<name>A0AAD9UUA2_ACRCE</name>
<dbReference type="InterPro" id="IPR046815">
    <property type="entry name" value="P2RX7_C"/>
</dbReference>
<evidence type="ECO:0000259" key="1">
    <source>
        <dbReference type="Pfam" id="PF20478"/>
    </source>
</evidence>
<dbReference type="Pfam" id="PF20478">
    <property type="entry name" value="P2RX7_C"/>
    <property type="match status" value="1"/>
</dbReference>
<keyword evidence="3" id="KW-1185">Reference proteome</keyword>
<dbReference type="PANTHER" id="PTHR36981">
    <property type="entry name" value="ZGC:195170"/>
    <property type="match status" value="1"/>
</dbReference>
<evidence type="ECO:0000313" key="2">
    <source>
        <dbReference type="EMBL" id="KAK2549890.1"/>
    </source>
</evidence>
<reference evidence="2" key="2">
    <citation type="journal article" date="2023" name="Science">
        <title>Genomic signatures of disease resistance in endangered staghorn corals.</title>
        <authorList>
            <person name="Vollmer S.V."/>
            <person name="Selwyn J.D."/>
            <person name="Despard B.A."/>
            <person name="Roesel C.L."/>
        </authorList>
    </citation>
    <scope>NUCLEOTIDE SEQUENCE</scope>
    <source>
        <strain evidence="2">K2</strain>
    </source>
</reference>
<comment type="caution">
    <text evidence="2">The sequence shown here is derived from an EMBL/GenBank/DDBJ whole genome shotgun (WGS) entry which is preliminary data.</text>
</comment>
<sequence length="235" mass="27231">MAESDCNSDCSYDTDDSEYNFIPGHVNIDDIEVEDDENFSLGVEEAEPDPENYKPYEDEPIATEEWLSEYKKRQETQVEFERKLQDRYDGKHLVNSWCKCGACSAEYLQNPNEFQCCVEIEECVECLSSEMVIAEVGTKPNCVTQHPGFGQVCLQKWSLRLAAEKYKTRNKTKYRQTGTENRFLRGISYREFTRLVHGYLGGRRIPLPACTYHKIRATFPEEKSSYAGFETEDIE</sequence>
<accession>A0AAD9UUA2</accession>
<dbReference type="AlphaFoldDB" id="A0AAD9UUA2"/>
<reference evidence="2" key="1">
    <citation type="journal article" date="2023" name="G3 (Bethesda)">
        <title>Whole genome assembly and annotation of the endangered Caribbean coral Acropora cervicornis.</title>
        <authorList>
            <person name="Selwyn J.D."/>
            <person name="Vollmer S.V."/>
        </authorList>
    </citation>
    <scope>NUCLEOTIDE SEQUENCE</scope>
    <source>
        <strain evidence="2">K2</strain>
    </source>
</reference>
<feature type="domain" description="P2X purinoreceptor 7 intracellular" evidence="1">
    <location>
        <begin position="122"/>
        <end position="230"/>
    </location>
</feature>
<dbReference type="PANTHER" id="PTHR36981:SF1">
    <property type="entry name" value="P2X PURINORECEPTOR 7 INTRACELLULAR DOMAIN-CONTAINING PROTEIN"/>
    <property type="match status" value="1"/>
</dbReference>
<gene>
    <name evidence="2" type="ORF">P5673_029602</name>
</gene>
<evidence type="ECO:0000313" key="3">
    <source>
        <dbReference type="Proteomes" id="UP001249851"/>
    </source>
</evidence>